<dbReference type="eggNOG" id="KOG2871">
    <property type="taxonomic scope" value="Eukaryota"/>
</dbReference>
<accession>L1J7K4</accession>
<dbReference type="EMBL" id="JH993006">
    <property type="protein sequence ID" value="EKX44089.1"/>
    <property type="molecule type" value="Genomic_DNA"/>
</dbReference>
<feature type="domain" description="Deubiquitinating enzyme MINDY-3/4 conserved" evidence="2">
    <location>
        <begin position="2"/>
        <end position="212"/>
    </location>
</feature>
<dbReference type="RefSeq" id="XP_005831069.1">
    <property type="nucleotide sequence ID" value="XM_005831012.1"/>
</dbReference>
<reference evidence="3" key="1">
    <citation type="journal article" date="2012" name="Nature">
        <title>Algal genomes reveal evolutionary mosaicism and the fate of nucleomorphs.</title>
        <authorList>
            <consortium name="DOE Joint Genome Institute"/>
            <person name="Curtis B.A."/>
            <person name="Tanifuji G."/>
            <person name="Burki F."/>
            <person name="Gruber A."/>
            <person name="Irimia M."/>
            <person name="Maruyama S."/>
            <person name="Arias M.C."/>
            <person name="Ball S.G."/>
            <person name="Gile G.H."/>
            <person name="Hirakawa Y."/>
            <person name="Hopkins J.F."/>
            <person name="Kuo A."/>
            <person name="Rensing S.A."/>
            <person name="Schmutz J."/>
            <person name="Symeonidi A."/>
            <person name="Elias M."/>
            <person name="Eveleigh R.J."/>
            <person name="Herman E.K."/>
            <person name="Klute M.J."/>
            <person name="Nakayama T."/>
            <person name="Obornik M."/>
            <person name="Reyes-Prieto A."/>
            <person name="Armbrust E.V."/>
            <person name="Aves S.J."/>
            <person name="Beiko R.G."/>
            <person name="Coutinho P."/>
            <person name="Dacks J.B."/>
            <person name="Durnford D.G."/>
            <person name="Fast N.M."/>
            <person name="Green B.R."/>
            <person name="Grisdale C.J."/>
            <person name="Hempel F."/>
            <person name="Henrissat B."/>
            <person name="Hoppner M.P."/>
            <person name="Ishida K."/>
            <person name="Kim E."/>
            <person name="Koreny L."/>
            <person name="Kroth P.G."/>
            <person name="Liu Y."/>
            <person name="Malik S.B."/>
            <person name="Maier U.G."/>
            <person name="McRose D."/>
            <person name="Mock T."/>
            <person name="Neilson J.A."/>
            <person name="Onodera N.T."/>
            <person name="Poole A.M."/>
            <person name="Pritham E.J."/>
            <person name="Richards T.A."/>
            <person name="Rocap G."/>
            <person name="Roy S.W."/>
            <person name="Sarai C."/>
            <person name="Schaack S."/>
            <person name="Shirato S."/>
            <person name="Slamovits C.H."/>
            <person name="Spencer D.F."/>
            <person name="Suzuki S."/>
            <person name="Worden A.Z."/>
            <person name="Zauner S."/>
            <person name="Barry K."/>
            <person name="Bell C."/>
            <person name="Bharti A.K."/>
            <person name="Crow J.A."/>
            <person name="Grimwood J."/>
            <person name="Kramer R."/>
            <person name="Lindquist E."/>
            <person name="Lucas S."/>
            <person name="Salamov A."/>
            <person name="McFadden G.I."/>
            <person name="Lane C.E."/>
            <person name="Keeling P.J."/>
            <person name="Gray M.W."/>
            <person name="Grigoriev I.V."/>
            <person name="Archibald J.M."/>
        </authorList>
    </citation>
    <scope>NUCLEOTIDE SEQUENCE</scope>
    <source>
        <strain evidence="3">CCMP2712</strain>
    </source>
</reference>
<dbReference type="GO" id="GO:0004843">
    <property type="term" value="F:cysteine-type deubiquitinase activity"/>
    <property type="evidence" value="ECO:0007669"/>
    <property type="project" value="UniProtKB-EC"/>
</dbReference>
<dbReference type="GO" id="GO:1990380">
    <property type="term" value="F:K48-linked deubiquitinase activity"/>
    <property type="evidence" value="ECO:0007669"/>
    <property type="project" value="InterPro"/>
</dbReference>
<sequence>LGDDTQGLACFLYSAILSRGPSNVHKDMESFDANVKLMGQHNYCSQEMVNLLLVGKAVPHVFDGTKELDGLTLNGISCSTEIGFFSLFEHYRSIEVGSLLKNPKYPVWVVCSESHFSVFFSANLDALEVIVYDTITASLLSIWQNSEGSKEIDLYYYDELAKQDETIRLSVSWKNSNSHCGKGPMDPSIDLTPPLEHCIRTKWPQAVVDWNGSDPVRGHLDLRKMLIFISDSLISKASAHVIRHRTLLGS</sequence>
<dbReference type="PANTHER" id="PTHR12473">
    <property type="entry name" value="UBIQUITIN CARBOXYL-TERMINAL HYDROLASE MINDY-4-RELATED"/>
    <property type="match status" value="1"/>
</dbReference>
<evidence type="ECO:0000256" key="1">
    <source>
        <dbReference type="ARBA" id="ARBA00011074"/>
    </source>
</evidence>
<dbReference type="InterPro" id="IPR039785">
    <property type="entry name" value="MINY3/4"/>
</dbReference>
<dbReference type="Pfam" id="PF13898">
    <property type="entry name" value="MINDY-3_4_CD"/>
    <property type="match status" value="1"/>
</dbReference>
<gene>
    <name evidence="3" type="ORF">GUITHDRAFT_72436</name>
</gene>
<proteinExistence type="inferred from homology"/>
<protein>
    <recommendedName>
        <fullName evidence="2">Deubiquitinating enzyme MINDY-3/4 conserved domain-containing protein</fullName>
    </recommendedName>
</protein>
<dbReference type="SMART" id="SM01174">
    <property type="entry name" value="DUF4205"/>
    <property type="match status" value="1"/>
</dbReference>
<name>L1J7K4_GUITC</name>
<dbReference type="AlphaFoldDB" id="L1J7K4"/>
<feature type="non-terminal residue" evidence="3">
    <location>
        <position position="250"/>
    </location>
</feature>
<dbReference type="PANTHER" id="PTHR12473:SF8">
    <property type="entry name" value="UBIQUITIN CARBOXYL-TERMINAL HYDROLASE MINDY-4-RELATED"/>
    <property type="match status" value="1"/>
</dbReference>
<dbReference type="GO" id="GO:0006508">
    <property type="term" value="P:proteolysis"/>
    <property type="evidence" value="ECO:0007669"/>
    <property type="project" value="UniProtKB-KW"/>
</dbReference>
<dbReference type="InterPro" id="IPR025257">
    <property type="entry name" value="MINDY-3/4_CD"/>
</dbReference>
<dbReference type="OrthoDB" id="10263628at2759"/>
<organism evidence="3">
    <name type="scientific">Guillardia theta (strain CCMP2712)</name>
    <name type="common">Cryptophyte</name>
    <dbReference type="NCBI Taxonomy" id="905079"/>
    <lineage>
        <taxon>Eukaryota</taxon>
        <taxon>Cryptophyceae</taxon>
        <taxon>Pyrenomonadales</taxon>
        <taxon>Geminigeraceae</taxon>
        <taxon>Guillardia</taxon>
    </lineage>
</organism>
<evidence type="ECO:0000259" key="2">
    <source>
        <dbReference type="SMART" id="SM01174"/>
    </source>
</evidence>
<dbReference type="PaxDb" id="55529-EKX44089"/>
<dbReference type="KEGG" id="gtt:GUITHDRAFT_72436"/>
<dbReference type="GeneID" id="17300843"/>
<evidence type="ECO:0000313" key="3">
    <source>
        <dbReference type="EMBL" id="EKX44089.1"/>
    </source>
</evidence>
<dbReference type="GO" id="GO:0071108">
    <property type="term" value="P:protein K48-linked deubiquitination"/>
    <property type="evidence" value="ECO:0007669"/>
    <property type="project" value="InterPro"/>
</dbReference>
<comment type="similarity">
    <text evidence="1">Belongs to the MINDY deubiquitinase family. FAM188 subfamily.</text>
</comment>
<dbReference type="HOGENOM" id="CLU_097409_0_0_1"/>